<name>A0A9I9CIW2_CUCME</name>
<dbReference type="Pfam" id="PF23282">
    <property type="entry name" value="WHD_ROQ1"/>
    <property type="match status" value="1"/>
</dbReference>
<dbReference type="Gene3D" id="1.10.8.430">
    <property type="entry name" value="Helical domain of apoptotic protease-activating factors"/>
    <property type="match status" value="1"/>
</dbReference>
<keyword evidence="3" id="KW-0611">Plant defense</keyword>
<dbReference type="InterPro" id="IPR027417">
    <property type="entry name" value="P-loop_NTPase"/>
</dbReference>
<dbReference type="InterPro" id="IPR032675">
    <property type="entry name" value="LRR_dom_sf"/>
</dbReference>
<dbReference type="Gene3D" id="3.40.50.10140">
    <property type="entry name" value="Toll/interleukin-1 receptor homology (TIR) domain"/>
    <property type="match status" value="1"/>
</dbReference>
<dbReference type="GO" id="GO:0043531">
    <property type="term" value="F:ADP binding"/>
    <property type="evidence" value="ECO:0007669"/>
    <property type="project" value="InterPro"/>
</dbReference>
<dbReference type="InterPro" id="IPR000157">
    <property type="entry name" value="TIR_dom"/>
</dbReference>
<dbReference type="SUPFAM" id="SSF52200">
    <property type="entry name" value="Toll/Interleukin receptor TIR domain"/>
    <property type="match status" value="1"/>
</dbReference>
<dbReference type="GO" id="GO:0007165">
    <property type="term" value="P:signal transduction"/>
    <property type="evidence" value="ECO:0007669"/>
    <property type="project" value="InterPro"/>
</dbReference>
<sequence length="1279" mass="146200">MKTIDKEIWKSLGRFPMGSTAAGAESSSSSPIFNWSYDVFLSFRGEDTRSNFTGHLYMFLRQKGVNVFIDDGLERGEQISETLFKTIQNSLISIVIFSENYASSTWCLDELVEIMECKKSKGQKVLPIFYKVDPSDVRKQNGWFREGLAKHEANFMEKIPIWRDALTTAANLSGWHLGARKEAHLIQDIVKEVLSILNHTKPLNANEHLVGIDSKIEFLYRKEEMYKSECVNMLGIYGIGGIGKTTLAKALYDKMASQFEGCCYLRDVREASKLFDGLTQLQKKLLFQILKYDLEVVDLDWGINIIKNRLRSKKVLILLDDVDKLEQLQALVGGHDWFGQGTKIIVTTRNKQLLVSHGFDKMYEVQGLSKHEAIELFRRHAFKNLQPSSNYLDLSERATRYCTGHPLALIVLGSFLCDRSDLAEWSGILDGFENSLRKDIKDILQLSFDGLEDEVKEIFLDISCLLVGKRVSYVKKMLSECHSILDFGITKLKDLSLIRFEDDRVQMHDLIKQMGHKIVHDESHDQPGKRSRLWLEKDILEVFSNNSGSDAVKAIKLVLTDPKRVIDLDPEAFRSMKNLRILMVDGNVRFCKKIKYLPNGLKWIKWHRFAHPSLPSCFITKDLVGLDLQHSFITNFGKGLQNCMRLKLLDLRHSVILKKISESSAAPNLEELYLSNCSNLKTIPKSFLSLRKLVTLDLHHCVNLKKIPRSYISWEALEDLDLSHCKKLEKIPDISSASNLRSLSFEQCTNLVMIHDSIGSLTKLVTLKLQNCSNLKKLPRYISWNFLQDLNLSWCKKLEEIPDFSSTSNLKHLSLEQCTSLRVVHDSIGSLSKLVSLNLEKCSNLEKLPSYLKLKSLQNLTLSGCCKLETFPEIDENMKSLYILRLDSTAIRELPPSIGYLTHLYMFDLKGCTNLISLPCTTHLLKSLGELHLSGSSRFEMFSYIWDPTINPVCSSSKIMETSLTSEFFHSRVPKESLCFKHFTLLDLEGCNISNVDFLEILCNVASSLSSILLSENNFSSLPSCLHKFMSLRNLELRNCKFLQEIPNLPLCIQRVDATGCVSLSRSPNNILDIISSQQINFAWLRNRPRGIREFVLMNNGIPEWFSYQIASNAIMVTFQHNRDTKITLATSVTFRVDGDSDQGMALVSCNILIGCRLDRRYMRKFPKSASEYTWLVETSATYRRSSLEMNDWNDVIVWFEAVKCAEVVTIRRYRDVVKSFAQELYAQSADHKYGLLHATNFIIGTNSEMQGHSYPFSNRQMEDLLGEKTLSKSKKDKF</sequence>
<dbReference type="PRINTS" id="PR00364">
    <property type="entry name" value="DISEASERSIST"/>
</dbReference>
<evidence type="ECO:0000256" key="4">
    <source>
        <dbReference type="ARBA" id="ARBA00023027"/>
    </source>
</evidence>
<dbReference type="Gene3D" id="3.40.50.300">
    <property type="entry name" value="P-loop containing nucleotide triphosphate hydrolases"/>
    <property type="match status" value="1"/>
</dbReference>
<dbReference type="InterPro" id="IPR002182">
    <property type="entry name" value="NB-ARC"/>
</dbReference>
<evidence type="ECO:0000256" key="2">
    <source>
        <dbReference type="ARBA" id="ARBA00022737"/>
    </source>
</evidence>
<organism evidence="6">
    <name type="scientific">Cucumis melo</name>
    <name type="common">Muskmelon</name>
    <dbReference type="NCBI Taxonomy" id="3656"/>
    <lineage>
        <taxon>Eukaryota</taxon>
        <taxon>Viridiplantae</taxon>
        <taxon>Streptophyta</taxon>
        <taxon>Embryophyta</taxon>
        <taxon>Tracheophyta</taxon>
        <taxon>Spermatophyta</taxon>
        <taxon>Magnoliopsida</taxon>
        <taxon>eudicotyledons</taxon>
        <taxon>Gunneridae</taxon>
        <taxon>Pentapetalae</taxon>
        <taxon>rosids</taxon>
        <taxon>fabids</taxon>
        <taxon>Cucurbitales</taxon>
        <taxon>Cucurbitaceae</taxon>
        <taxon>Benincaseae</taxon>
        <taxon>Cucumis</taxon>
    </lineage>
</organism>
<dbReference type="SUPFAM" id="SSF52540">
    <property type="entry name" value="P-loop containing nucleoside triphosphate hydrolases"/>
    <property type="match status" value="1"/>
</dbReference>
<dbReference type="EnsemblPlants" id="MELO3C004289.2.1">
    <property type="protein sequence ID" value="MELO3C004289.2.1"/>
    <property type="gene ID" value="MELO3C004289.2"/>
</dbReference>
<evidence type="ECO:0000256" key="1">
    <source>
        <dbReference type="ARBA" id="ARBA00022614"/>
    </source>
</evidence>
<dbReference type="PANTHER" id="PTHR11017">
    <property type="entry name" value="LEUCINE-RICH REPEAT-CONTAINING PROTEIN"/>
    <property type="match status" value="1"/>
</dbReference>
<dbReference type="SUPFAM" id="SSF52058">
    <property type="entry name" value="L domain-like"/>
    <property type="match status" value="2"/>
</dbReference>
<evidence type="ECO:0000256" key="3">
    <source>
        <dbReference type="ARBA" id="ARBA00022821"/>
    </source>
</evidence>
<proteinExistence type="predicted"/>
<dbReference type="PROSITE" id="PS50104">
    <property type="entry name" value="TIR"/>
    <property type="match status" value="1"/>
</dbReference>
<dbReference type="Gene3D" id="3.80.10.10">
    <property type="entry name" value="Ribonuclease Inhibitor"/>
    <property type="match status" value="3"/>
</dbReference>
<dbReference type="Pfam" id="PF00931">
    <property type="entry name" value="NB-ARC"/>
    <property type="match status" value="1"/>
</dbReference>
<evidence type="ECO:0000259" key="5">
    <source>
        <dbReference type="PROSITE" id="PS50104"/>
    </source>
</evidence>
<dbReference type="InterPro" id="IPR042197">
    <property type="entry name" value="Apaf_helical"/>
</dbReference>
<protein>
    <recommendedName>
        <fullName evidence="5">TIR domain-containing protein</fullName>
    </recommendedName>
</protein>
<dbReference type="Pfam" id="PF01582">
    <property type="entry name" value="TIR"/>
    <property type="match status" value="1"/>
</dbReference>
<keyword evidence="4" id="KW-0520">NAD</keyword>
<evidence type="ECO:0000313" key="6">
    <source>
        <dbReference type="EnsemblPlants" id="MELO3C004289.2.1"/>
    </source>
</evidence>
<dbReference type="InterPro" id="IPR058546">
    <property type="entry name" value="RPS4B/Roq1-like_LRR"/>
</dbReference>
<dbReference type="Gramene" id="MELO3C004289.2.1">
    <property type="protein sequence ID" value="MELO3C004289.2.1"/>
    <property type="gene ID" value="MELO3C004289.2"/>
</dbReference>
<dbReference type="PANTHER" id="PTHR11017:SF570">
    <property type="entry name" value="DISEASE RESISTANCE PROTEIN (TIR-NBS CLASS)-RELATED"/>
    <property type="match status" value="1"/>
</dbReference>
<reference evidence="6" key="1">
    <citation type="submission" date="2023-03" db="UniProtKB">
        <authorList>
            <consortium name="EnsemblPlants"/>
        </authorList>
    </citation>
    <scope>IDENTIFICATION</scope>
</reference>
<dbReference type="Pfam" id="PF23286">
    <property type="entry name" value="LRR_13"/>
    <property type="match status" value="1"/>
</dbReference>
<accession>A0A9I9CIW2</accession>
<dbReference type="FunFam" id="3.40.50.10140:FF:000007">
    <property type="entry name" value="Disease resistance protein (TIR-NBS-LRR class)"/>
    <property type="match status" value="1"/>
</dbReference>
<feature type="domain" description="TIR" evidence="5">
    <location>
        <begin position="35"/>
        <end position="197"/>
    </location>
</feature>
<keyword evidence="1" id="KW-0433">Leucine-rich repeat</keyword>
<dbReference type="SMART" id="SM00255">
    <property type="entry name" value="TIR"/>
    <property type="match status" value="1"/>
</dbReference>
<dbReference type="GO" id="GO:0006952">
    <property type="term" value="P:defense response"/>
    <property type="evidence" value="ECO:0007669"/>
    <property type="project" value="InterPro"/>
</dbReference>
<dbReference type="AlphaFoldDB" id="A0A9I9CIW2"/>
<dbReference type="InterPro" id="IPR035897">
    <property type="entry name" value="Toll_tir_struct_dom_sf"/>
</dbReference>
<keyword evidence="2" id="KW-0677">Repeat</keyword>
<dbReference type="InterPro" id="IPR058192">
    <property type="entry name" value="WHD_ROQ1-like"/>
</dbReference>
<dbReference type="InterPro" id="IPR044974">
    <property type="entry name" value="Disease_R_plants"/>
</dbReference>